<keyword evidence="3" id="KW-0479">Metal-binding</keyword>
<dbReference type="EMBL" id="JBHUII010000010">
    <property type="protein sequence ID" value="MFD2207012.1"/>
    <property type="molecule type" value="Genomic_DNA"/>
</dbReference>
<comment type="cofactor">
    <cofactor evidence="1">
        <name>Fe cation</name>
        <dbReference type="ChEBI" id="CHEBI:24875"/>
    </cofactor>
</comment>
<feature type="domain" description="Rieske" evidence="7">
    <location>
        <begin position="48"/>
        <end position="161"/>
    </location>
</feature>
<dbReference type="PANTHER" id="PTHR43756">
    <property type="entry name" value="CHOLINE MONOOXYGENASE, CHLOROPLASTIC"/>
    <property type="match status" value="1"/>
</dbReference>
<name>A0ABW5BLJ8_9PROT</name>
<evidence type="ECO:0000313" key="8">
    <source>
        <dbReference type="EMBL" id="MFD2207012.1"/>
    </source>
</evidence>
<dbReference type="Gene3D" id="2.102.10.10">
    <property type="entry name" value="Rieske [2Fe-2S] iron-sulphur domain"/>
    <property type="match status" value="1"/>
</dbReference>
<dbReference type="Gene3D" id="3.90.380.10">
    <property type="entry name" value="Naphthalene 1,2-dioxygenase Alpha Subunit, Chain A, domain 1"/>
    <property type="match status" value="2"/>
</dbReference>
<reference evidence="9" key="1">
    <citation type="journal article" date="2019" name="Int. J. Syst. Evol. Microbiol.">
        <title>The Global Catalogue of Microorganisms (GCM) 10K type strain sequencing project: providing services to taxonomists for standard genome sequencing and annotation.</title>
        <authorList>
            <consortium name="The Broad Institute Genomics Platform"/>
            <consortium name="The Broad Institute Genome Sequencing Center for Infectious Disease"/>
            <person name="Wu L."/>
            <person name="Ma J."/>
        </authorList>
    </citation>
    <scope>NUCLEOTIDE SEQUENCE [LARGE SCALE GENOMIC DNA]</scope>
    <source>
        <strain evidence="9">CGMCC 4.7192</strain>
    </source>
</reference>
<keyword evidence="4 8" id="KW-0560">Oxidoreductase</keyword>
<dbReference type="GO" id="GO:0051213">
    <property type="term" value="F:dioxygenase activity"/>
    <property type="evidence" value="ECO:0007669"/>
    <property type="project" value="UniProtKB-KW"/>
</dbReference>
<organism evidence="8 9">
    <name type="scientific">Kiloniella antarctica</name>
    <dbReference type="NCBI Taxonomy" id="1550907"/>
    <lineage>
        <taxon>Bacteria</taxon>
        <taxon>Pseudomonadati</taxon>
        <taxon>Pseudomonadota</taxon>
        <taxon>Alphaproteobacteria</taxon>
        <taxon>Rhodospirillales</taxon>
        <taxon>Kiloniellaceae</taxon>
        <taxon>Kiloniella</taxon>
    </lineage>
</organism>
<keyword evidence="2" id="KW-0001">2Fe-2S</keyword>
<dbReference type="PANTHER" id="PTHR43756:SF5">
    <property type="entry name" value="CHOLINE MONOOXYGENASE, CHLOROPLASTIC"/>
    <property type="match status" value="1"/>
</dbReference>
<dbReference type="PRINTS" id="PR00090">
    <property type="entry name" value="RNGDIOXGNASE"/>
</dbReference>
<dbReference type="InterPro" id="IPR036922">
    <property type="entry name" value="Rieske_2Fe-2S_sf"/>
</dbReference>
<evidence type="ECO:0000256" key="2">
    <source>
        <dbReference type="ARBA" id="ARBA00022714"/>
    </source>
</evidence>
<dbReference type="PROSITE" id="PS51296">
    <property type="entry name" value="RIESKE"/>
    <property type="match status" value="1"/>
</dbReference>
<keyword evidence="5" id="KW-0408">Iron</keyword>
<evidence type="ECO:0000256" key="6">
    <source>
        <dbReference type="ARBA" id="ARBA00023014"/>
    </source>
</evidence>
<dbReference type="SUPFAM" id="SSF55961">
    <property type="entry name" value="Bet v1-like"/>
    <property type="match status" value="1"/>
</dbReference>
<comment type="caution">
    <text evidence="8">The sequence shown here is derived from an EMBL/GenBank/DDBJ whole genome shotgun (WGS) entry which is preliminary data.</text>
</comment>
<keyword evidence="8" id="KW-0223">Dioxygenase</keyword>
<evidence type="ECO:0000256" key="1">
    <source>
        <dbReference type="ARBA" id="ARBA00001962"/>
    </source>
</evidence>
<dbReference type="Pfam" id="PF00355">
    <property type="entry name" value="Rieske"/>
    <property type="match status" value="1"/>
</dbReference>
<dbReference type="SUPFAM" id="SSF50022">
    <property type="entry name" value="ISP domain"/>
    <property type="match status" value="1"/>
</dbReference>
<keyword evidence="6" id="KW-0411">Iron-sulfur</keyword>
<proteinExistence type="predicted"/>
<dbReference type="Pfam" id="PF00848">
    <property type="entry name" value="Ring_hydroxyl_A"/>
    <property type="match status" value="1"/>
</dbReference>
<dbReference type="CDD" id="cd03469">
    <property type="entry name" value="Rieske_RO_Alpha_N"/>
    <property type="match status" value="1"/>
</dbReference>
<accession>A0ABW5BLJ8</accession>
<dbReference type="InterPro" id="IPR017941">
    <property type="entry name" value="Rieske_2Fe-2S"/>
</dbReference>
<dbReference type="RefSeq" id="WP_380253222.1">
    <property type="nucleotide sequence ID" value="NZ_JBHUII010000010.1"/>
</dbReference>
<evidence type="ECO:0000259" key="7">
    <source>
        <dbReference type="PROSITE" id="PS51296"/>
    </source>
</evidence>
<evidence type="ECO:0000256" key="4">
    <source>
        <dbReference type="ARBA" id="ARBA00023002"/>
    </source>
</evidence>
<dbReference type="InterPro" id="IPR015879">
    <property type="entry name" value="Ring_hydroxy_dOase_asu_C_dom"/>
</dbReference>
<dbReference type="EC" id="1.14.13.-" evidence="8"/>
<dbReference type="InterPro" id="IPR001663">
    <property type="entry name" value="Rng_hydr_dOase-A"/>
</dbReference>
<keyword evidence="9" id="KW-1185">Reference proteome</keyword>
<dbReference type="CDD" id="cd00680">
    <property type="entry name" value="RHO_alpha_C"/>
    <property type="match status" value="1"/>
</dbReference>
<dbReference type="Proteomes" id="UP001597294">
    <property type="component" value="Unassembled WGS sequence"/>
</dbReference>
<protein>
    <submittedName>
        <fullName evidence="8">Aromatic ring-hydroxylating dioxygenase subunit alpha</fullName>
        <ecNumber evidence="8">1.14.13.-</ecNumber>
    </submittedName>
</protein>
<evidence type="ECO:0000313" key="9">
    <source>
        <dbReference type="Proteomes" id="UP001597294"/>
    </source>
</evidence>
<evidence type="ECO:0000256" key="3">
    <source>
        <dbReference type="ARBA" id="ARBA00022723"/>
    </source>
</evidence>
<gene>
    <name evidence="8" type="ORF">ACFSKO_15400</name>
</gene>
<evidence type="ECO:0000256" key="5">
    <source>
        <dbReference type="ARBA" id="ARBA00023004"/>
    </source>
</evidence>
<sequence>MEQNFLISQESLRAVLKPIEQAHGMPNASYADKDFFPIERDNVLGKTWACIGFASDIPSKGYAKPIDFMGLPLVVLRNRKDELNVYHNVCSHRGRKLVQEETKVQGMIRCPYHSWTYDLNGGLRGTPHIGGVGVHTAEGFSCEGNGLREIRSEVWMDMVFINLSGDALSFEEHIAPLEQRWKPFWGESGLTEIRRSNSESGLEIEVNCNWKLAVENYCESYHLPFVHPALNTYSRLEDHYNIEQDNRFAGQGSLAYNLAETTGTKLPTFTEWPDDKLKHAEYIAVYPNVLLGIQADHAFAMLLEPIAHDKTIEHLRVYFVGDDATDDACAISRTAILESWRVVFDEDIAAVEGMQQGRSSPAFQGGVFSPVMDGPTHHFNRWVAQSLHDAQSG</sequence>